<dbReference type="EMBL" id="CABVQG010000039">
    <property type="protein sequence ID" value="VWD28732.1"/>
    <property type="molecule type" value="Genomic_DNA"/>
</dbReference>
<evidence type="ECO:0000313" key="3">
    <source>
        <dbReference type="Proteomes" id="UP000494120"/>
    </source>
</evidence>
<dbReference type="Proteomes" id="UP000494120">
    <property type="component" value="Unassembled WGS sequence"/>
</dbReference>
<feature type="region of interest" description="Disordered" evidence="1">
    <location>
        <begin position="1"/>
        <end position="46"/>
    </location>
</feature>
<sequence>MPFRPTNSEYEPPLTSDNSHWTPVSTAREPAWNRGPGRGCDRRGSRYSHSAWVGPNDIISGTIDRLFLGIDIAV</sequence>
<proteinExistence type="predicted"/>
<comment type="caution">
    <text evidence="2">The sequence shown here is derived from an EMBL/GenBank/DDBJ whole genome shotgun (WGS) entry which is preliminary data.</text>
</comment>
<keyword evidence="3" id="KW-1185">Reference proteome</keyword>
<feature type="compositionally biased region" description="Polar residues" evidence="1">
    <location>
        <begin position="1"/>
        <end position="25"/>
    </location>
</feature>
<gene>
    <name evidence="2" type="ORF">BLA17378_07159</name>
</gene>
<protein>
    <submittedName>
        <fullName evidence="2">Uncharacterized protein</fullName>
    </submittedName>
</protein>
<evidence type="ECO:0000313" key="2">
    <source>
        <dbReference type="EMBL" id="VWD28732.1"/>
    </source>
</evidence>
<evidence type="ECO:0000256" key="1">
    <source>
        <dbReference type="SAM" id="MobiDB-lite"/>
    </source>
</evidence>
<reference evidence="2 3" key="1">
    <citation type="submission" date="2019-09" db="EMBL/GenBank/DDBJ databases">
        <authorList>
            <person name="Depoorter E."/>
        </authorList>
    </citation>
    <scope>NUCLEOTIDE SEQUENCE [LARGE SCALE GENOMIC DNA]</scope>
    <source>
        <strain evidence="2 3">R-17378</strain>
    </source>
</reference>
<organism evidence="2 3">
    <name type="scientific">Burkholderia aenigmatica</name>
    <dbReference type="NCBI Taxonomy" id="2015348"/>
    <lineage>
        <taxon>Bacteria</taxon>
        <taxon>Pseudomonadati</taxon>
        <taxon>Pseudomonadota</taxon>
        <taxon>Betaproteobacteria</taxon>
        <taxon>Burkholderiales</taxon>
        <taxon>Burkholderiaceae</taxon>
        <taxon>Burkholderia</taxon>
        <taxon>Burkholderia cepacia complex</taxon>
    </lineage>
</organism>
<name>A0ABY6Y383_9BURK</name>
<accession>A0ABY6Y383</accession>